<dbReference type="Proteomes" id="UP001232343">
    <property type="component" value="Unassembled WGS sequence"/>
</dbReference>
<feature type="coiled-coil region" evidence="3">
    <location>
        <begin position="97"/>
        <end position="131"/>
    </location>
</feature>
<comment type="caution">
    <text evidence="6">The sequence shown here is derived from an EMBL/GenBank/DDBJ whole genome shotgun (WGS) entry which is preliminary data.</text>
</comment>
<dbReference type="PANTHER" id="PTHR32347:SF14">
    <property type="entry name" value="EFFLUX SYSTEM COMPONENT YKNX-RELATED"/>
    <property type="match status" value="1"/>
</dbReference>
<evidence type="ECO:0000313" key="7">
    <source>
        <dbReference type="Proteomes" id="UP001232343"/>
    </source>
</evidence>
<gene>
    <name evidence="6" type="ORF">J2S14_001686</name>
</gene>
<keyword evidence="4" id="KW-0812">Transmembrane</keyword>
<keyword evidence="7" id="KW-1185">Reference proteome</keyword>
<reference evidence="6 7" key="1">
    <citation type="submission" date="2023-07" db="EMBL/GenBank/DDBJ databases">
        <title>Genomic Encyclopedia of Type Strains, Phase IV (KMG-IV): sequencing the most valuable type-strain genomes for metagenomic binning, comparative biology and taxonomic classification.</title>
        <authorList>
            <person name="Goeker M."/>
        </authorList>
    </citation>
    <scope>NUCLEOTIDE SEQUENCE [LARGE SCALE GENOMIC DNA]</scope>
    <source>
        <strain evidence="6 7">DSM 27848</strain>
    </source>
</reference>
<dbReference type="Gene3D" id="2.40.420.20">
    <property type="match status" value="1"/>
</dbReference>
<feature type="transmembrane region" description="Helical" evidence="4">
    <location>
        <begin position="7"/>
        <end position="26"/>
    </location>
</feature>
<dbReference type="RefSeq" id="WP_244681559.1">
    <property type="nucleotide sequence ID" value="NZ_JALIRM010000006.1"/>
</dbReference>
<evidence type="ECO:0000259" key="5">
    <source>
        <dbReference type="Pfam" id="PF25990"/>
    </source>
</evidence>
<evidence type="ECO:0000256" key="3">
    <source>
        <dbReference type="SAM" id="Coils"/>
    </source>
</evidence>
<dbReference type="EMBL" id="JAUSUO010000003">
    <property type="protein sequence ID" value="MDQ0342872.1"/>
    <property type="molecule type" value="Genomic_DNA"/>
</dbReference>
<name>A0ABU0D392_9BACI</name>
<feature type="domain" description="YknX-like beta-barrel" evidence="5">
    <location>
        <begin position="240"/>
        <end position="302"/>
    </location>
</feature>
<evidence type="ECO:0000313" key="6">
    <source>
        <dbReference type="EMBL" id="MDQ0342872.1"/>
    </source>
</evidence>
<evidence type="ECO:0000256" key="1">
    <source>
        <dbReference type="ARBA" id="ARBA00004196"/>
    </source>
</evidence>
<comment type="subcellular location">
    <subcellularLocation>
        <location evidence="1">Cell envelope</location>
    </subcellularLocation>
</comment>
<dbReference type="Pfam" id="PF25990">
    <property type="entry name" value="Beta-barrel_YknX"/>
    <property type="match status" value="1"/>
</dbReference>
<accession>A0ABU0D392</accession>
<keyword evidence="4" id="KW-1133">Transmembrane helix</keyword>
<keyword evidence="4" id="KW-0472">Membrane</keyword>
<evidence type="ECO:0000256" key="4">
    <source>
        <dbReference type="SAM" id="Phobius"/>
    </source>
</evidence>
<proteinExistence type="predicted"/>
<dbReference type="InterPro" id="IPR050465">
    <property type="entry name" value="UPF0194_transport"/>
</dbReference>
<sequence>MKERWRRFLVFAIVVLVFSINLFLLGKNSTKADRLNYISSWKELTAGDLVDVVRTEGVVAPSERQPIFIDSNVTFKEFLVDKGDKVENGTPLFEYGTEDLDGQIALLDAEIKRLEKEKKSIEVFVRDLERKKTSLPGNRVNTRSVFAGDSEIEAVIDAVSSIETARQARELREIDQSIAEKKLELEKVDFEIDMYEEQRSVVESGRSGLTMLSPYEGIVEDISYELNNPVITIVSDDLFVEGTLSEKEVREVEEGMRVDIHSDLLEDSLAGQVGMVSELPAERAAVERTSLYPFTVVLGEEDVVLGENDADLYDENTVSEDNDAVLMNEDEDIDEEDAVLNDVDEDIDEKDTVLNKGDSTLYAGYHVHADIVVDEALNVPVVRSNHILNKDERSYLWILNREGLVEKRVVELGLQVEQREEIKTGAELGELYATHPNEIDVPGPFITPYKGGKFILNEWEKASFRKKLKYVLVGVLQR</sequence>
<dbReference type="PANTHER" id="PTHR32347">
    <property type="entry name" value="EFFLUX SYSTEM COMPONENT YKNX-RELATED"/>
    <property type="match status" value="1"/>
</dbReference>
<organism evidence="6 7">
    <name type="scientific">Lederbergia wuyishanensis</name>
    <dbReference type="NCBI Taxonomy" id="1347903"/>
    <lineage>
        <taxon>Bacteria</taxon>
        <taxon>Bacillati</taxon>
        <taxon>Bacillota</taxon>
        <taxon>Bacilli</taxon>
        <taxon>Bacillales</taxon>
        <taxon>Bacillaceae</taxon>
        <taxon>Lederbergia</taxon>
    </lineage>
</organism>
<dbReference type="InterPro" id="IPR058636">
    <property type="entry name" value="Beta-barrel_YknX"/>
</dbReference>
<keyword evidence="2 3" id="KW-0175">Coiled coil</keyword>
<protein>
    <submittedName>
        <fullName evidence="6">HlyD family secretion protein</fullName>
    </submittedName>
</protein>
<evidence type="ECO:0000256" key="2">
    <source>
        <dbReference type="ARBA" id="ARBA00023054"/>
    </source>
</evidence>